<evidence type="ECO:0000313" key="15">
    <source>
        <dbReference type="EMBL" id="KDO74218.1"/>
    </source>
</evidence>
<dbReference type="GO" id="GO:0000146">
    <property type="term" value="F:microfilament motor activity"/>
    <property type="evidence" value="ECO:0000318"/>
    <property type="project" value="GO_Central"/>
</dbReference>
<dbReference type="Proteomes" id="UP000027120">
    <property type="component" value="Unassembled WGS sequence"/>
</dbReference>
<dbReference type="GO" id="GO:0051015">
    <property type="term" value="F:actin filament binding"/>
    <property type="evidence" value="ECO:0000318"/>
    <property type="project" value="GO_Central"/>
</dbReference>
<evidence type="ECO:0008006" key="17">
    <source>
        <dbReference type="Google" id="ProtNLM"/>
    </source>
</evidence>
<keyword evidence="6 10" id="KW-0518">Myosin</keyword>
<feature type="region of interest" description="Disordered" evidence="12">
    <location>
        <begin position="1"/>
        <end position="97"/>
    </location>
</feature>
<dbReference type="Gene3D" id="1.20.5.190">
    <property type="match status" value="1"/>
</dbReference>
<evidence type="ECO:0000256" key="5">
    <source>
        <dbReference type="ARBA" id="ARBA00023054"/>
    </source>
</evidence>
<feature type="binding site" evidence="10">
    <location>
        <begin position="300"/>
        <end position="307"/>
    </location>
    <ligand>
        <name>ATP</name>
        <dbReference type="ChEBI" id="CHEBI:30616"/>
    </ligand>
</feature>
<dbReference type="Gene3D" id="3.40.850.10">
    <property type="entry name" value="Kinesin motor domain"/>
    <property type="match status" value="1"/>
</dbReference>
<dbReference type="PANTHER" id="PTHR13140:SF706">
    <property type="entry name" value="DILUTE CLASS UNCONVENTIONAL MYOSIN, ISOFORM C"/>
    <property type="match status" value="1"/>
</dbReference>
<dbReference type="FunFam" id="1.20.58.530:FF:000013">
    <property type="entry name" value="Unconventional myosin-XIX"/>
    <property type="match status" value="1"/>
</dbReference>
<dbReference type="GO" id="GO:0007015">
    <property type="term" value="P:actin filament organization"/>
    <property type="evidence" value="ECO:0000318"/>
    <property type="project" value="GO_Central"/>
</dbReference>
<reference evidence="15 16" key="1">
    <citation type="submission" date="2014-04" db="EMBL/GenBank/DDBJ databases">
        <authorList>
            <consortium name="International Citrus Genome Consortium"/>
            <person name="Gmitter F."/>
            <person name="Chen C."/>
            <person name="Farmerie W."/>
            <person name="Harkins T."/>
            <person name="Desany B."/>
            <person name="Mohiuddin M."/>
            <person name="Kodira C."/>
            <person name="Borodovsky M."/>
            <person name="Lomsadze A."/>
            <person name="Burns P."/>
            <person name="Jenkins J."/>
            <person name="Prochnik S."/>
            <person name="Shu S."/>
            <person name="Chapman J."/>
            <person name="Pitluck S."/>
            <person name="Schmutz J."/>
            <person name="Rokhsar D."/>
        </authorList>
    </citation>
    <scope>NUCLEOTIDE SEQUENCE</scope>
</reference>
<dbReference type="eggNOG" id="KOG0160">
    <property type="taxonomic scope" value="Eukaryota"/>
</dbReference>
<keyword evidence="16" id="KW-1185">Reference proteome</keyword>
<dbReference type="Gene3D" id="6.20.240.20">
    <property type="match status" value="1"/>
</dbReference>
<keyword evidence="2 10" id="KW-0547">Nucleotide-binding</keyword>
<feature type="compositionally biased region" description="Basic and acidic residues" evidence="12">
    <location>
        <begin position="20"/>
        <end position="33"/>
    </location>
</feature>
<evidence type="ECO:0000259" key="14">
    <source>
        <dbReference type="PROSITE" id="PS51844"/>
    </source>
</evidence>
<dbReference type="Pfam" id="PF00612">
    <property type="entry name" value="IQ"/>
    <property type="match status" value="2"/>
</dbReference>
<evidence type="ECO:0000256" key="9">
    <source>
        <dbReference type="ARBA" id="ARBA00060862"/>
    </source>
</evidence>
<dbReference type="SUPFAM" id="SSF52540">
    <property type="entry name" value="P-loop containing nucleoside triphosphate hydrolases"/>
    <property type="match status" value="1"/>
</dbReference>
<feature type="coiled-coil region" evidence="11">
    <location>
        <begin position="1004"/>
        <end position="1045"/>
    </location>
</feature>
<evidence type="ECO:0000256" key="12">
    <source>
        <dbReference type="SAM" id="MobiDB-lite"/>
    </source>
</evidence>
<feature type="domain" description="Myosin N-terminal SH3-like" evidence="14">
    <location>
        <begin position="156"/>
        <end position="205"/>
    </location>
</feature>
<dbReference type="Pfam" id="PF00063">
    <property type="entry name" value="Myosin_head"/>
    <property type="match status" value="1"/>
</dbReference>
<name>A0A067G3S3_CITSI</name>
<dbReference type="FunFam" id="1.20.120.720:FF:000028">
    <property type="entry name" value="Myosin IE heavy chain"/>
    <property type="match status" value="1"/>
</dbReference>
<dbReference type="Gene3D" id="1.10.10.820">
    <property type="match status" value="1"/>
</dbReference>
<dbReference type="EMBL" id="KK784884">
    <property type="protein sequence ID" value="KDO74218.1"/>
    <property type="molecule type" value="Genomic_DNA"/>
</dbReference>
<keyword evidence="5 11" id="KW-0175">Coiled coil</keyword>
<evidence type="ECO:0000313" key="16">
    <source>
        <dbReference type="Proteomes" id="UP000027120"/>
    </source>
</evidence>
<sequence>MMLSASPSMVARSSLEEMLESLRRRDECERPKDLPPALPARPTSRARLPSARKSLPTDFKVGEENGVKASMESAEKRSSLNGKEDGKRKEKEWGAKRNNSFGSKKLRKEQTVVDLPYDGGVMLDEEKVNEVLEVNEMKSAKSGEVEWEDNLGYFIKKKLRVWCRLEDGKWESGMIQSTSGDEAFVLLSNGNVVKVSTGELLPANPDILEGVDDLIQLSYLNEPSVLNNIQYRYSRDMIYSKAGPVLIAVNPFKAVPIYGNKFITAYRQKVMDSPHVYAIADTAYNEMMGDGVNQSIIISGESGAGKTETAKFAMQYLAALGGGSEGIEYEILQTNHILEAFGNAKTSRNDNSSRFGKLIEIHFSAFGKICGAKIQTFLLEKSRVVQLAAGERSYHIFYQLCAGAPSFLKERLNLKVANDYNYLNQSECLTIDGVDDAQNFHNLMEALDIVLIRKEDREQTFAMLAAVLWLGNISFQVIDNENHVEVIADEAVTTAAMLMGCSSDELMLALSTHKIQAGKDSIAKKLTLQQAIDSRDALAKFIYGSLFDWIVEQINKSLEVGKQCTGRSINILDIYGFESFKKNSFEQFCINYANERLQQHFNRHLFKLEQEEYELDGVDWTRVEFEDNEECLNLIEKKPLGVLSLLDEESNFPKATDLTFANKLKQHLGSNSCFKGERGRAFSIRHYAGEVPYDTNGFLEKNRDPLQTDIIQLLSSCTCQVLQLFASKMLKPSPKPAASSQPGALDTQKQSVGTKFKGQLFKLMHQLENTRPHFIRCIKPNSKQLPGIYEEDLVLQQFRCCGVLEIVRISRSGYPTRMRHQEFAGRYGVLLSEKQLSQDPLSISVAVLQQFNVLPEMYQVGYTKLYLRSGQLAALEDRRKQVLQAIIRLQKCFRGYQARSRFRELCNGVITLQSFARGENTRRRHASLGKSCSAVVPEIRDEQLREIICLQSAIRGWLVRKQLKMHKLKQSNPVNAKVKRRSGRKSSDMKDVPQEQVQALPTALAELQRRVLKAEATLGQKEEENAALREQLQQYDAKWLEYEAKMKSMEEMWQKQMASLQMSLAAARKSLASDNTPGEPGRLDASTSPHLYDSEDTMSMGSRTPGGSTPMKFLNIVPDAGSGRESNGSLTAVNHLTKEFEQRRQNFDDDAKALIEIKTTQPASTVHPDVELRKLKMRFETWKKDYKTRLREAKVRLNKLGQSEVEKTRRKWWEKISSRVQ</sequence>
<dbReference type="PANTHER" id="PTHR13140">
    <property type="entry name" value="MYOSIN"/>
    <property type="match status" value="1"/>
</dbReference>
<dbReference type="InterPro" id="IPR036022">
    <property type="entry name" value="MYSc_Myo8"/>
</dbReference>
<dbReference type="PROSITE" id="PS51844">
    <property type="entry name" value="SH3_LIKE"/>
    <property type="match status" value="1"/>
</dbReference>
<feature type="region of interest" description="Disordered" evidence="12">
    <location>
        <begin position="1068"/>
        <end position="1110"/>
    </location>
</feature>
<evidence type="ECO:0000259" key="13">
    <source>
        <dbReference type="PROSITE" id="PS51456"/>
    </source>
</evidence>
<dbReference type="EMBL" id="KK784884">
    <property type="protein sequence ID" value="KDO74221.1"/>
    <property type="molecule type" value="Genomic_DNA"/>
</dbReference>
<dbReference type="InterPro" id="IPR001609">
    <property type="entry name" value="Myosin_head_motor_dom-like"/>
</dbReference>
<dbReference type="FunFam" id="1.10.10.820:FF:000001">
    <property type="entry name" value="Myosin heavy chain"/>
    <property type="match status" value="1"/>
</dbReference>
<dbReference type="EMBL" id="KK784884">
    <property type="protein sequence ID" value="KDO74219.1"/>
    <property type="molecule type" value="Genomic_DNA"/>
</dbReference>
<dbReference type="PaxDb" id="2711-XP_006464672.1"/>
<dbReference type="EMBL" id="KK784884">
    <property type="protein sequence ID" value="KDO74220.1"/>
    <property type="molecule type" value="Genomic_DNA"/>
</dbReference>
<evidence type="ECO:0000256" key="4">
    <source>
        <dbReference type="ARBA" id="ARBA00022860"/>
    </source>
</evidence>
<feature type="compositionally biased region" description="Basic and acidic residues" evidence="12">
    <location>
        <begin position="73"/>
        <end position="95"/>
    </location>
</feature>
<dbReference type="PROSITE" id="PS50096">
    <property type="entry name" value="IQ"/>
    <property type="match status" value="2"/>
</dbReference>
<evidence type="ECO:0000256" key="7">
    <source>
        <dbReference type="ARBA" id="ARBA00023175"/>
    </source>
</evidence>
<dbReference type="SMART" id="SM00242">
    <property type="entry name" value="MYSc"/>
    <property type="match status" value="1"/>
</dbReference>
<dbReference type="GO" id="GO:0016459">
    <property type="term" value="C:myosin complex"/>
    <property type="evidence" value="ECO:0007669"/>
    <property type="project" value="UniProtKB-KW"/>
</dbReference>
<comment type="similarity">
    <text evidence="9">Belongs to the TRAFAC class myosin-kinesin ATPase superfamily. Myosin family. Plant myosin class VIII subfamily.</text>
</comment>
<evidence type="ECO:0000256" key="6">
    <source>
        <dbReference type="ARBA" id="ARBA00023123"/>
    </source>
</evidence>
<dbReference type="SMART" id="SM00015">
    <property type="entry name" value="IQ"/>
    <property type="match status" value="3"/>
</dbReference>
<dbReference type="Gene3D" id="1.20.120.720">
    <property type="entry name" value="Myosin VI head, motor domain, U50 subdomain"/>
    <property type="match status" value="1"/>
</dbReference>
<keyword evidence="8 10" id="KW-0009">Actin-binding</keyword>
<protein>
    <recommendedName>
        <fullName evidence="17">Myosin motor domain-containing protein</fullName>
    </recommendedName>
</protein>
<dbReference type="GO" id="GO:0005516">
    <property type="term" value="F:calmodulin binding"/>
    <property type="evidence" value="ECO:0007669"/>
    <property type="project" value="UniProtKB-KW"/>
</dbReference>
<evidence type="ECO:0000256" key="3">
    <source>
        <dbReference type="ARBA" id="ARBA00022840"/>
    </source>
</evidence>
<evidence type="ECO:0000256" key="1">
    <source>
        <dbReference type="ARBA" id="ARBA00022737"/>
    </source>
</evidence>
<dbReference type="InterPro" id="IPR057535">
    <property type="entry name" value="MYO1-3_N_SH3"/>
</dbReference>
<dbReference type="Gene3D" id="1.20.58.530">
    <property type="match status" value="1"/>
</dbReference>
<dbReference type="GO" id="GO:0005524">
    <property type="term" value="F:ATP binding"/>
    <property type="evidence" value="ECO:0007669"/>
    <property type="project" value="UniProtKB-UniRule"/>
</dbReference>
<feature type="region of interest" description="Actin-binding" evidence="10">
    <location>
        <begin position="760"/>
        <end position="782"/>
    </location>
</feature>
<feature type="compositionally biased region" description="Polar residues" evidence="12">
    <location>
        <begin position="1097"/>
        <end position="1107"/>
    </location>
</feature>
<feature type="domain" description="Myosin motor" evidence="13">
    <location>
        <begin position="209"/>
        <end position="880"/>
    </location>
</feature>
<dbReference type="InterPro" id="IPR027417">
    <property type="entry name" value="P-loop_NTPase"/>
</dbReference>
<feature type="region of interest" description="Disordered" evidence="12">
    <location>
        <begin position="969"/>
        <end position="995"/>
    </location>
</feature>
<proteinExistence type="inferred from homology"/>
<evidence type="ECO:0000256" key="8">
    <source>
        <dbReference type="ARBA" id="ARBA00023203"/>
    </source>
</evidence>
<organism evidence="15 16">
    <name type="scientific">Citrus sinensis</name>
    <name type="common">Sweet orange</name>
    <name type="synonym">Citrus aurantium var. sinensis</name>
    <dbReference type="NCBI Taxonomy" id="2711"/>
    <lineage>
        <taxon>Eukaryota</taxon>
        <taxon>Viridiplantae</taxon>
        <taxon>Streptophyta</taxon>
        <taxon>Embryophyta</taxon>
        <taxon>Tracheophyta</taxon>
        <taxon>Spermatophyta</taxon>
        <taxon>Magnoliopsida</taxon>
        <taxon>eudicotyledons</taxon>
        <taxon>Gunneridae</taxon>
        <taxon>Pentapetalae</taxon>
        <taxon>rosids</taxon>
        <taxon>malvids</taxon>
        <taxon>Sapindales</taxon>
        <taxon>Rutaceae</taxon>
        <taxon>Aurantioideae</taxon>
        <taxon>Citrus</taxon>
    </lineage>
</organism>
<keyword evidence="3 10" id="KW-0067">ATP-binding</keyword>
<dbReference type="Pfam" id="PF25369">
    <property type="entry name" value="SH3_VIII-1_N"/>
    <property type="match status" value="1"/>
</dbReference>
<keyword evidence="7 10" id="KW-0505">Motor protein</keyword>
<dbReference type="PROSITE" id="PS51456">
    <property type="entry name" value="MYOSIN_MOTOR"/>
    <property type="match status" value="1"/>
</dbReference>
<keyword evidence="4" id="KW-0112">Calmodulin-binding</keyword>
<dbReference type="GO" id="GO:0005737">
    <property type="term" value="C:cytoplasm"/>
    <property type="evidence" value="ECO:0000318"/>
    <property type="project" value="GO_Central"/>
</dbReference>
<evidence type="ECO:0000256" key="2">
    <source>
        <dbReference type="ARBA" id="ARBA00022741"/>
    </source>
</evidence>
<evidence type="ECO:0000256" key="10">
    <source>
        <dbReference type="PROSITE-ProRule" id="PRU00782"/>
    </source>
</evidence>
<dbReference type="InterPro" id="IPR036961">
    <property type="entry name" value="Kinesin_motor_dom_sf"/>
</dbReference>
<gene>
    <name evidence="15" type="ORF">CISIN_1g000931mg</name>
</gene>
<accession>A0A067G3S3</accession>
<dbReference type="AlphaFoldDB" id="A0A067G3S3"/>
<dbReference type="InterPro" id="IPR004009">
    <property type="entry name" value="SH3_Myosin"/>
</dbReference>
<dbReference type="GO" id="GO:0030048">
    <property type="term" value="P:actin filament-based movement"/>
    <property type="evidence" value="ECO:0007669"/>
    <property type="project" value="UniProtKB-ARBA"/>
</dbReference>
<dbReference type="CDD" id="cd01383">
    <property type="entry name" value="MYSc_Myo8"/>
    <property type="match status" value="1"/>
</dbReference>
<dbReference type="PRINTS" id="PR00193">
    <property type="entry name" value="MYOSINHEAVY"/>
</dbReference>
<dbReference type="SMR" id="A0A067G3S3"/>
<dbReference type="InterPro" id="IPR000048">
    <property type="entry name" value="IQ_motif_EF-hand-BS"/>
</dbReference>
<keyword evidence="1" id="KW-0677">Repeat</keyword>
<dbReference type="GO" id="GO:0015629">
    <property type="term" value="C:actin cytoskeleton"/>
    <property type="evidence" value="ECO:0000318"/>
    <property type="project" value="GO_Central"/>
</dbReference>
<dbReference type="GO" id="GO:0016020">
    <property type="term" value="C:membrane"/>
    <property type="evidence" value="ECO:0000318"/>
    <property type="project" value="GO_Central"/>
</dbReference>
<dbReference type="STRING" id="2711.A0A067G3S3"/>
<evidence type="ECO:0000256" key="11">
    <source>
        <dbReference type="SAM" id="Coils"/>
    </source>
</evidence>